<evidence type="ECO:0000313" key="1">
    <source>
        <dbReference type="EMBL" id="KAI3699154.1"/>
    </source>
</evidence>
<proteinExistence type="predicted"/>
<evidence type="ECO:0000313" key="2">
    <source>
        <dbReference type="Proteomes" id="UP001055811"/>
    </source>
</evidence>
<gene>
    <name evidence="1" type="ORF">L2E82_43231</name>
</gene>
<comment type="caution">
    <text evidence="1">The sequence shown here is derived from an EMBL/GenBank/DDBJ whole genome shotgun (WGS) entry which is preliminary data.</text>
</comment>
<accession>A0ACB8ZN86</accession>
<protein>
    <submittedName>
        <fullName evidence="1">Uncharacterized protein</fullName>
    </submittedName>
</protein>
<dbReference type="Proteomes" id="UP001055811">
    <property type="component" value="Linkage Group LG08"/>
</dbReference>
<name>A0ACB8ZN86_CICIN</name>
<organism evidence="1 2">
    <name type="scientific">Cichorium intybus</name>
    <name type="common">Chicory</name>
    <dbReference type="NCBI Taxonomy" id="13427"/>
    <lineage>
        <taxon>Eukaryota</taxon>
        <taxon>Viridiplantae</taxon>
        <taxon>Streptophyta</taxon>
        <taxon>Embryophyta</taxon>
        <taxon>Tracheophyta</taxon>
        <taxon>Spermatophyta</taxon>
        <taxon>Magnoliopsida</taxon>
        <taxon>eudicotyledons</taxon>
        <taxon>Gunneridae</taxon>
        <taxon>Pentapetalae</taxon>
        <taxon>asterids</taxon>
        <taxon>campanulids</taxon>
        <taxon>Asterales</taxon>
        <taxon>Asteraceae</taxon>
        <taxon>Cichorioideae</taxon>
        <taxon>Cichorieae</taxon>
        <taxon>Cichoriinae</taxon>
        <taxon>Cichorium</taxon>
    </lineage>
</organism>
<reference evidence="2" key="1">
    <citation type="journal article" date="2022" name="Mol. Ecol. Resour.">
        <title>The genomes of chicory, endive, great burdock and yacon provide insights into Asteraceae palaeo-polyploidization history and plant inulin production.</title>
        <authorList>
            <person name="Fan W."/>
            <person name="Wang S."/>
            <person name="Wang H."/>
            <person name="Wang A."/>
            <person name="Jiang F."/>
            <person name="Liu H."/>
            <person name="Zhao H."/>
            <person name="Xu D."/>
            <person name="Zhang Y."/>
        </authorList>
    </citation>
    <scope>NUCLEOTIDE SEQUENCE [LARGE SCALE GENOMIC DNA]</scope>
    <source>
        <strain evidence="2">cv. Punajuju</strain>
    </source>
</reference>
<reference evidence="1 2" key="2">
    <citation type="journal article" date="2022" name="Mol. Ecol. Resour.">
        <title>The genomes of chicory, endive, great burdock and yacon provide insights into Asteraceae paleo-polyploidization history and plant inulin production.</title>
        <authorList>
            <person name="Fan W."/>
            <person name="Wang S."/>
            <person name="Wang H."/>
            <person name="Wang A."/>
            <person name="Jiang F."/>
            <person name="Liu H."/>
            <person name="Zhao H."/>
            <person name="Xu D."/>
            <person name="Zhang Y."/>
        </authorList>
    </citation>
    <scope>NUCLEOTIDE SEQUENCE [LARGE SCALE GENOMIC DNA]</scope>
    <source>
        <strain evidence="2">cv. Punajuju</strain>
        <tissue evidence="1">Leaves</tissue>
    </source>
</reference>
<dbReference type="EMBL" id="CM042016">
    <property type="protein sequence ID" value="KAI3699154.1"/>
    <property type="molecule type" value="Genomic_DNA"/>
</dbReference>
<keyword evidence="2" id="KW-1185">Reference proteome</keyword>
<sequence>MIFRERNRVCIFLVIEKGVHVSVSFLRFGGRKSGEGARSVVDNRRSLAYGLLEMKERRQRLVGVTGRDFIRGFGVGEASSEVCGGDVDWSHRPICRSIPPVEVEEASFEEFDRQ</sequence>